<dbReference type="SMART" id="SM00564">
    <property type="entry name" value="PQQ"/>
    <property type="match status" value="3"/>
</dbReference>
<feature type="domain" description="Pyrrolo-quinoline quinone repeat" evidence="2">
    <location>
        <begin position="91"/>
        <end position="347"/>
    </location>
</feature>
<dbReference type="RefSeq" id="WP_144997238.1">
    <property type="nucleotide sequence ID" value="NZ_CP036281.1"/>
</dbReference>
<dbReference type="PANTHER" id="PTHR34512">
    <property type="entry name" value="CELL SURFACE PROTEIN"/>
    <property type="match status" value="1"/>
</dbReference>
<dbReference type="InterPro" id="IPR002372">
    <property type="entry name" value="PQQ_rpt_dom"/>
</dbReference>
<organism evidence="3 4">
    <name type="scientific">Polystyrenella longa</name>
    <dbReference type="NCBI Taxonomy" id="2528007"/>
    <lineage>
        <taxon>Bacteria</taxon>
        <taxon>Pseudomonadati</taxon>
        <taxon>Planctomycetota</taxon>
        <taxon>Planctomycetia</taxon>
        <taxon>Planctomycetales</taxon>
        <taxon>Planctomycetaceae</taxon>
        <taxon>Polystyrenella</taxon>
    </lineage>
</organism>
<dbReference type="PANTHER" id="PTHR34512:SF30">
    <property type="entry name" value="OUTER MEMBRANE PROTEIN ASSEMBLY FACTOR BAMB"/>
    <property type="match status" value="1"/>
</dbReference>
<dbReference type="Pfam" id="PF13360">
    <property type="entry name" value="PQQ_2"/>
    <property type="match status" value="1"/>
</dbReference>
<dbReference type="Proteomes" id="UP000317178">
    <property type="component" value="Chromosome"/>
</dbReference>
<evidence type="ECO:0000256" key="1">
    <source>
        <dbReference type="SAM" id="SignalP"/>
    </source>
</evidence>
<dbReference type="Gene3D" id="2.130.10.10">
    <property type="entry name" value="YVTN repeat-like/Quinoprotein amine dehydrogenase"/>
    <property type="match status" value="1"/>
</dbReference>
<dbReference type="AlphaFoldDB" id="A0A518CR57"/>
<dbReference type="InterPro" id="IPR011047">
    <property type="entry name" value="Quinoprotein_ADH-like_sf"/>
</dbReference>
<reference evidence="3 4" key="1">
    <citation type="submission" date="2019-02" db="EMBL/GenBank/DDBJ databases">
        <title>Deep-cultivation of Planctomycetes and their phenomic and genomic characterization uncovers novel biology.</title>
        <authorList>
            <person name="Wiegand S."/>
            <person name="Jogler M."/>
            <person name="Boedeker C."/>
            <person name="Pinto D."/>
            <person name="Vollmers J."/>
            <person name="Rivas-Marin E."/>
            <person name="Kohn T."/>
            <person name="Peeters S.H."/>
            <person name="Heuer A."/>
            <person name="Rast P."/>
            <person name="Oberbeckmann S."/>
            <person name="Bunk B."/>
            <person name="Jeske O."/>
            <person name="Meyerdierks A."/>
            <person name="Storesund J.E."/>
            <person name="Kallscheuer N."/>
            <person name="Luecker S."/>
            <person name="Lage O.M."/>
            <person name="Pohl T."/>
            <person name="Merkel B.J."/>
            <person name="Hornburger P."/>
            <person name="Mueller R.-W."/>
            <person name="Bruemmer F."/>
            <person name="Labrenz M."/>
            <person name="Spormann A.M."/>
            <person name="Op den Camp H."/>
            <person name="Overmann J."/>
            <person name="Amann R."/>
            <person name="Jetten M.S.M."/>
            <person name="Mascher T."/>
            <person name="Medema M.H."/>
            <person name="Devos D.P."/>
            <person name="Kaster A.-K."/>
            <person name="Ovreas L."/>
            <person name="Rohde M."/>
            <person name="Galperin M.Y."/>
            <person name="Jogler C."/>
        </authorList>
    </citation>
    <scope>NUCLEOTIDE SEQUENCE [LARGE SCALE GENOMIC DNA]</scope>
    <source>
        <strain evidence="3 4">Pla110</strain>
    </source>
</reference>
<evidence type="ECO:0000259" key="2">
    <source>
        <dbReference type="Pfam" id="PF13360"/>
    </source>
</evidence>
<dbReference type="EMBL" id="CP036281">
    <property type="protein sequence ID" value="QDU81684.1"/>
    <property type="molecule type" value="Genomic_DNA"/>
</dbReference>
<dbReference type="SUPFAM" id="SSF50998">
    <property type="entry name" value="Quinoprotein alcohol dehydrogenase-like"/>
    <property type="match status" value="1"/>
</dbReference>
<dbReference type="InterPro" id="IPR018391">
    <property type="entry name" value="PQQ_b-propeller_rpt"/>
</dbReference>
<sequence length="428" mass="46512" precursor="true">MPQRLVFWLFACSLILTFAIAADSLQAEDWPQWRGPSRDGISNETGLNFNWEQNPPKLLWKTEGLGNGYASVAVVGDRIYTTSNGEVSQALLAIDANTHQRLWASKMTDHVPKHGYDGSRCTPAVDGDYLYVIPSNGKIICMKTADGEIVWEKDFAEEWDGKMMSSWGFSESPLVDGDWVLCTPGGNDAMIVALDKLTGEEVWKSKAPTGEKGNDGAGYASIQISNAAGIKQYVQMGGHGAFGVRASDGELLWSYNPVANGTANIPDLLVDGDYIFCSTSYNTGAAYLHLTKDGEGVKATEQYFLRPNTFQNHHGNMILLGDYVYAGHGHKNGFPICIKTDSGDITWGGKIRGPGTESAAIIYADGHLIFRYQSGEVAAIKATPDGYELSGSFTPDVVNAPAWAHPAIANGKLYLRDQETLMVYDLAN</sequence>
<keyword evidence="4" id="KW-1185">Reference proteome</keyword>
<name>A0A518CR57_9PLAN</name>
<protein>
    <submittedName>
        <fullName evidence="3">Outer membrane biogenesis protein BamB</fullName>
    </submittedName>
</protein>
<evidence type="ECO:0000313" key="3">
    <source>
        <dbReference type="EMBL" id="QDU81684.1"/>
    </source>
</evidence>
<evidence type="ECO:0000313" key="4">
    <source>
        <dbReference type="Proteomes" id="UP000317178"/>
    </source>
</evidence>
<feature type="chain" id="PRO_5021816235" evidence="1">
    <location>
        <begin position="22"/>
        <end position="428"/>
    </location>
</feature>
<dbReference type="OrthoDB" id="229752at2"/>
<feature type="signal peptide" evidence="1">
    <location>
        <begin position="1"/>
        <end position="21"/>
    </location>
</feature>
<accession>A0A518CR57</accession>
<proteinExistence type="predicted"/>
<gene>
    <name evidence="3" type="ORF">Pla110_34280</name>
</gene>
<dbReference type="KEGG" id="plon:Pla110_34280"/>
<keyword evidence="1" id="KW-0732">Signal</keyword>
<dbReference type="InterPro" id="IPR015943">
    <property type="entry name" value="WD40/YVTN_repeat-like_dom_sf"/>
</dbReference>